<accession>A0AAP0GA60</accession>
<organism evidence="2 3">
    <name type="scientific">Platanthera zijinensis</name>
    <dbReference type="NCBI Taxonomy" id="2320716"/>
    <lineage>
        <taxon>Eukaryota</taxon>
        <taxon>Viridiplantae</taxon>
        <taxon>Streptophyta</taxon>
        <taxon>Embryophyta</taxon>
        <taxon>Tracheophyta</taxon>
        <taxon>Spermatophyta</taxon>
        <taxon>Magnoliopsida</taxon>
        <taxon>Liliopsida</taxon>
        <taxon>Asparagales</taxon>
        <taxon>Orchidaceae</taxon>
        <taxon>Orchidoideae</taxon>
        <taxon>Orchideae</taxon>
        <taxon>Orchidinae</taxon>
        <taxon>Platanthera</taxon>
    </lineage>
</organism>
<comment type="caution">
    <text evidence="2">The sequence shown here is derived from an EMBL/GenBank/DDBJ whole genome shotgun (WGS) entry which is preliminary data.</text>
</comment>
<dbReference type="Proteomes" id="UP001418222">
    <property type="component" value="Unassembled WGS sequence"/>
</dbReference>
<sequence>MTEVQRSTQRARNRINAQARRARMSVQRRDLSAVVSVQTDPIPQQPPPLQFQQSDTVNEHNSENVAWVTYAENGVVHGYSLCRVASSFLHRSRATMYNAASSNLGGTSVTKCCINITPFGRISANTISSSTTLLIKKGSISGKHGMYTKNVVFKELLMKTRLQVCDADGILSCLLLLRSPSPNCRMLGWE</sequence>
<name>A0AAP0GA60_9ASPA</name>
<keyword evidence="3" id="KW-1185">Reference proteome</keyword>
<protein>
    <submittedName>
        <fullName evidence="2">Uncharacterized protein</fullName>
    </submittedName>
</protein>
<evidence type="ECO:0000313" key="2">
    <source>
        <dbReference type="EMBL" id="KAK8947088.1"/>
    </source>
</evidence>
<reference evidence="2 3" key="1">
    <citation type="journal article" date="2022" name="Nat. Plants">
        <title>Genomes of leafy and leafless Platanthera orchids illuminate the evolution of mycoheterotrophy.</title>
        <authorList>
            <person name="Li M.H."/>
            <person name="Liu K.W."/>
            <person name="Li Z."/>
            <person name="Lu H.C."/>
            <person name="Ye Q.L."/>
            <person name="Zhang D."/>
            <person name="Wang J.Y."/>
            <person name="Li Y.F."/>
            <person name="Zhong Z.M."/>
            <person name="Liu X."/>
            <person name="Yu X."/>
            <person name="Liu D.K."/>
            <person name="Tu X.D."/>
            <person name="Liu B."/>
            <person name="Hao Y."/>
            <person name="Liao X.Y."/>
            <person name="Jiang Y.T."/>
            <person name="Sun W.H."/>
            <person name="Chen J."/>
            <person name="Chen Y.Q."/>
            <person name="Ai Y."/>
            <person name="Zhai J.W."/>
            <person name="Wu S.S."/>
            <person name="Zhou Z."/>
            <person name="Hsiao Y.Y."/>
            <person name="Wu W.L."/>
            <person name="Chen Y.Y."/>
            <person name="Lin Y.F."/>
            <person name="Hsu J.L."/>
            <person name="Li C.Y."/>
            <person name="Wang Z.W."/>
            <person name="Zhao X."/>
            <person name="Zhong W.Y."/>
            <person name="Ma X.K."/>
            <person name="Ma L."/>
            <person name="Huang J."/>
            <person name="Chen G.Z."/>
            <person name="Huang M.Z."/>
            <person name="Huang L."/>
            <person name="Peng D.H."/>
            <person name="Luo Y.B."/>
            <person name="Zou S.Q."/>
            <person name="Chen S.P."/>
            <person name="Lan S."/>
            <person name="Tsai W.C."/>
            <person name="Van de Peer Y."/>
            <person name="Liu Z.J."/>
        </authorList>
    </citation>
    <scope>NUCLEOTIDE SEQUENCE [LARGE SCALE GENOMIC DNA]</scope>
    <source>
        <strain evidence="2">Lor287</strain>
    </source>
</reference>
<dbReference type="AlphaFoldDB" id="A0AAP0GA60"/>
<evidence type="ECO:0000256" key="1">
    <source>
        <dbReference type="SAM" id="MobiDB-lite"/>
    </source>
</evidence>
<evidence type="ECO:0000313" key="3">
    <source>
        <dbReference type="Proteomes" id="UP001418222"/>
    </source>
</evidence>
<proteinExistence type="predicted"/>
<dbReference type="EMBL" id="JBBWWQ010000005">
    <property type="protein sequence ID" value="KAK8947088.1"/>
    <property type="molecule type" value="Genomic_DNA"/>
</dbReference>
<feature type="region of interest" description="Disordered" evidence="1">
    <location>
        <begin position="1"/>
        <end position="25"/>
    </location>
</feature>
<gene>
    <name evidence="2" type="ORF">KSP39_PZI007434</name>
</gene>